<evidence type="ECO:0000256" key="3">
    <source>
        <dbReference type="ARBA" id="ARBA00023274"/>
    </source>
</evidence>
<accession>A0A067R102</accession>
<dbReference type="FunFam" id="3.30.420.80:FF:000013">
    <property type="entry name" value="Mitochondrial ribosomal protein S11"/>
    <property type="match status" value="1"/>
</dbReference>
<dbReference type="Proteomes" id="UP000027135">
    <property type="component" value="Unassembled WGS sequence"/>
</dbReference>
<dbReference type="HAMAP" id="MF_01310">
    <property type="entry name" value="Ribosomal_uS11"/>
    <property type="match status" value="1"/>
</dbReference>
<dbReference type="FunCoup" id="A0A067R102">
    <property type="interactions" value="399"/>
</dbReference>
<keyword evidence="5" id="KW-1185">Reference proteome</keyword>
<evidence type="ECO:0000256" key="2">
    <source>
        <dbReference type="ARBA" id="ARBA00022980"/>
    </source>
</evidence>
<sequence length="229" mass="25437">MLKKLMYLPTKLIKHRTVSIEIVKNANSPGLLKYIVTKCLLCSPFGGNGQNFRDFHSYGPRRKSEDRREMYASLPARDEGTDGEKGVDIDMAVKSREDMYPDENTPTRLFNGTPFRDLPICDIKASKNNTIISVSNAQGLVKLLRSCGVEGFKNARKGTNIAAQATAISLSMKALDHGYKTVRVRVQGLGPGRMAAIKGLQMGGLDIISVTDSTRVSWNPPRPRKRRRL</sequence>
<dbReference type="eggNOG" id="KOG0408">
    <property type="taxonomic scope" value="Eukaryota"/>
</dbReference>
<dbReference type="InterPro" id="IPR001971">
    <property type="entry name" value="Ribosomal_uS11"/>
</dbReference>
<dbReference type="PANTHER" id="PTHR11759">
    <property type="entry name" value="40S RIBOSOMAL PROTEIN S14/30S RIBOSOMAL PROTEIN S11"/>
    <property type="match status" value="1"/>
</dbReference>
<dbReference type="GO" id="GO:1990904">
    <property type="term" value="C:ribonucleoprotein complex"/>
    <property type="evidence" value="ECO:0007669"/>
    <property type="project" value="UniProtKB-KW"/>
</dbReference>
<keyword evidence="3" id="KW-0687">Ribonucleoprotein</keyword>
<dbReference type="EMBL" id="KK852784">
    <property type="protein sequence ID" value="KDR16584.1"/>
    <property type="molecule type" value="Genomic_DNA"/>
</dbReference>
<dbReference type="Pfam" id="PF00411">
    <property type="entry name" value="Ribosomal_S11"/>
    <property type="match status" value="1"/>
</dbReference>
<dbReference type="GO" id="GO:0005840">
    <property type="term" value="C:ribosome"/>
    <property type="evidence" value="ECO:0007669"/>
    <property type="project" value="UniProtKB-KW"/>
</dbReference>
<reference evidence="4 5" key="1">
    <citation type="journal article" date="2014" name="Nat. Commun.">
        <title>Molecular traces of alternative social organization in a termite genome.</title>
        <authorList>
            <person name="Terrapon N."/>
            <person name="Li C."/>
            <person name="Robertson H.M."/>
            <person name="Ji L."/>
            <person name="Meng X."/>
            <person name="Booth W."/>
            <person name="Chen Z."/>
            <person name="Childers C.P."/>
            <person name="Glastad K.M."/>
            <person name="Gokhale K."/>
            <person name="Gowin J."/>
            <person name="Gronenberg W."/>
            <person name="Hermansen R.A."/>
            <person name="Hu H."/>
            <person name="Hunt B.G."/>
            <person name="Huylmans A.K."/>
            <person name="Khalil S.M."/>
            <person name="Mitchell R.D."/>
            <person name="Munoz-Torres M.C."/>
            <person name="Mustard J.A."/>
            <person name="Pan H."/>
            <person name="Reese J.T."/>
            <person name="Scharf M.E."/>
            <person name="Sun F."/>
            <person name="Vogel H."/>
            <person name="Xiao J."/>
            <person name="Yang W."/>
            <person name="Yang Z."/>
            <person name="Yang Z."/>
            <person name="Zhou J."/>
            <person name="Zhu J."/>
            <person name="Brent C.S."/>
            <person name="Elsik C.G."/>
            <person name="Goodisman M.A."/>
            <person name="Liberles D.A."/>
            <person name="Roe R.M."/>
            <person name="Vargo E.L."/>
            <person name="Vilcinskas A."/>
            <person name="Wang J."/>
            <person name="Bornberg-Bauer E."/>
            <person name="Korb J."/>
            <person name="Zhang G."/>
            <person name="Liebig J."/>
        </authorList>
    </citation>
    <scope>NUCLEOTIDE SEQUENCE [LARGE SCALE GENOMIC DNA]</scope>
    <source>
        <tissue evidence="4">Whole organism</tissue>
    </source>
</reference>
<dbReference type="AlphaFoldDB" id="A0A067R102"/>
<evidence type="ECO:0000313" key="5">
    <source>
        <dbReference type="Proteomes" id="UP000027135"/>
    </source>
</evidence>
<gene>
    <name evidence="4" type="ORF">L798_09900</name>
</gene>
<dbReference type="Gene3D" id="3.30.420.80">
    <property type="entry name" value="Ribosomal protein S11"/>
    <property type="match status" value="1"/>
</dbReference>
<name>A0A067R102_ZOONE</name>
<keyword evidence="2 4" id="KW-0689">Ribosomal protein</keyword>
<dbReference type="OMA" id="TPVSWNP"/>
<comment type="similarity">
    <text evidence="1">Belongs to the universal ribosomal protein uS11 family.</text>
</comment>
<protein>
    <submittedName>
        <fullName evidence="4">28S ribosomal protein S11, mitochondrial</fullName>
    </submittedName>
</protein>
<dbReference type="GO" id="GO:0006412">
    <property type="term" value="P:translation"/>
    <property type="evidence" value="ECO:0007669"/>
    <property type="project" value="InterPro"/>
</dbReference>
<organism evidence="4 5">
    <name type="scientific">Zootermopsis nevadensis</name>
    <name type="common">Dampwood termite</name>
    <dbReference type="NCBI Taxonomy" id="136037"/>
    <lineage>
        <taxon>Eukaryota</taxon>
        <taxon>Metazoa</taxon>
        <taxon>Ecdysozoa</taxon>
        <taxon>Arthropoda</taxon>
        <taxon>Hexapoda</taxon>
        <taxon>Insecta</taxon>
        <taxon>Pterygota</taxon>
        <taxon>Neoptera</taxon>
        <taxon>Polyneoptera</taxon>
        <taxon>Dictyoptera</taxon>
        <taxon>Blattodea</taxon>
        <taxon>Blattoidea</taxon>
        <taxon>Termitoidae</taxon>
        <taxon>Termopsidae</taxon>
        <taxon>Zootermopsis</taxon>
    </lineage>
</organism>
<dbReference type="STRING" id="136037.A0A067R102"/>
<dbReference type="InterPro" id="IPR036967">
    <property type="entry name" value="Ribosomal_uS11_sf"/>
</dbReference>
<dbReference type="SUPFAM" id="SSF53137">
    <property type="entry name" value="Translational machinery components"/>
    <property type="match status" value="1"/>
</dbReference>
<dbReference type="InParanoid" id="A0A067R102"/>
<proteinExistence type="inferred from homology"/>
<evidence type="ECO:0000313" key="4">
    <source>
        <dbReference type="EMBL" id="KDR16584.1"/>
    </source>
</evidence>
<dbReference type="OrthoDB" id="1654884at2759"/>
<evidence type="ECO:0000256" key="1">
    <source>
        <dbReference type="ARBA" id="ARBA00006194"/>
    </source>
</evidence>
<dbReference type="GO" id="GO:0003735">
    <property type="term" value="F:structural constituent of ribosome"/>
    <property type="evidence" value="ECO:0007669"/>
    <property type="project" value="InterPro"/>
</dbReference>